<reference evidence="5 6" key="1">
    <citation type="journal article" date="2016" name="PLoS ONE">
        <title>Sequence Assembly of Yarrowia lipolytica Strain W29/CLIB89 Shows Transposable Element Diversity.</title>
        <authorList>
            <person name="Magnan C."/>
            <person name="Yu J."/>
            <person name="Chang I."/>
            <person name="Jahn E."/>
            <person name="Kanomata Y."/>
            <person name="Wu J."/>
            <person name="Zeller M."/>
            <person name="Oakes M."/>
            <person name="Baldi P."/>
            <person name="Sandmeyer S."/>
        </authorList>
    </citation>
    <scope>NUCLEOTIDE SEQUENCE [LARGE SCALE GENOMIC DNA]</scope>
    <source>
        <strain evidence="6">CLIB89(W29)</strain>
    </source>
</reference>
<dbReference type="OrthoDB" id="10262062at2759"/>
<keyword evidence="1" id="KW-0698">rRNA processing</keyword>
<dbReference type="PANTHER" id="PTHR20426">
    <property type="entry name" value="RIBOSOME BIOGENESIS PROTEIN TSR3 HOMOLOG"/>
    <property type="match status" value="1"/>
</dbReference>
<proteinExistence type="inferred from homology"/>
<evidence type="ECO:0000313" key="6">
    <source>
        <dbReference type="Proteomes" id="UP000182444"/>
    </source>
</evidence>
<dbReference type="Proteomes" id="UP000182444">
    <property type="component" value="Chromosome 1D"/>
</dbReference>
<dbReference type="VEuPathDB" id="FungiDB:YALI0_D19118g"/>
<feature type="region of interest" description="Disordered" evidence="2">
    <location>
        <begin position="270"/>
        <end position="348"/>
    </location>
</feature>
<dbReference type="GO" id="GO:0030490">
    <property type="term" value="P:maturation of SSU-rRNA"/>
    <property type="evidence" value="ECO:0007669"/>
    <property type="project" value="TreeGrafter"/>
</dbReference>
<feature type="domain" description="16S/18S rRNA aminocarboxypropyltransferase Tsr3 C-terminal" evidence="3">
    <location>
        <begin position="65"/>
        <end position="191"/>
    </location>
</feature>
<feature type="binding site" evidence="1">
    <location>
        <position position="114"/>
    </location>
    <ligand>
        <name>S-adenosyl-L-methionine</name>
        <dbReference type="ChEBI" id="CHEBI:59789"/>
    </ligand>
</feature>
<feature type="compositionally biased region" description="Basic and acidic residues" evidence="2">
    <location>
        <begin position="213"/>
        <end position="223"/>
    </location>
</feature>
<dbReference type="PANTHER" id="PTHR20426:SF0">
    <property type="entry name" value="18S RRNA AMINOCARBOXYPROPYLTRANSFERASE"/>
    <property type="match status" value="1"/>
</dbReference>
<dbReference type="InterPro" id="IPR007209">
    <property type="entry name" value="RNaseL-inhib-like_metal-bd_dom"/>
</dbReference>
<evidence type="ECO:0000256" key="1">
    <source>
        <dbReference type="HAMAP-Rule" id="MF_03146"/>
    </source>
</evidence>
<gene>
    <name evidence="1" type="primary">TSR3</name>
    <name evidence="5" type="ORF">YALI1_D24225g</name>
</gene>
<feature type="binding site" evidence="1">
    <location>
        <position position="91"/>
    </location>
    <ligand>
        <name>S-adenosyl-L-methionine</name>
        <dbReference type="ChEBI" id="CHEBI:59789"/>
    </ligand>
</feature>
<dbReference type="GO" id="GO:1904047">
    <property type="term" value="F:S-adenosyl-L-methionine binding"/>
    <property type="evidence" value="ECO:0007669"/>
    <property type="project" value="UniProtKB-UniRule"/>
</dbReference>
<comment type="catalytic activity">
    <reaction evidence="1">
        <text>an N(1)-methylpseudouridine in rRNA + S-adenosyl-L-methionine = N(1)-methyl-N(3)-[(3S)-3-amino-3-carboxypropyl]pseudouridine in rRNA + S-methyl-5'-thioadenosine + H(+)</text>
        <dbReference type="Rhea" id="RHEA:63296"/>
        <dbReference type="Rhea" id="RHEA-COMP:11634"/>
        <dbReference type="Rhea" id="RHEA-COMP:16310"/>
        <dbReference type="ChEBI" id="CHEBI:15378"/>
        <dbReference type="ChEBI" id="CHEBI:17509"/>
        <dbReference type="ChEBI" id="CHEBI:59789"/>
        <dbReference type="ChEBI" id="CHEBI:74890"/>
        <dbReference type="ChEBI" id="CHEBI:146234"/>
        <dbReference type="EC" id="2.5.1.157"/>
    </reaction>
</comment>
<comment type="similarity">
    <text evidence="1">Belongs to the TDD superfamily. TSR3 family.</text>
</comment>
<evidence type="ECO:0000256" key="2">
    <source>
        <dbReference type="SAM" id="MobiDB-lite"/>
    </source>
</evidence>
<dbReference type="InterPro" id="IPR007177">
    <property type="entry name" value="Tsr3_C"/>
</dbReference>
<feature type="region of interest" description="Disordered" evidence="2">
    <location>
        <begin position="1"/>
        <end position="22"/>
    </location>
</feature>
<feature type="compositionally biased region" description="Acidic residues" evidence="2">
    <location>
        <begin position="319"/>
        <end position="338"/>
    </location>
</feature>
<comment type="subcellular location">
    <subcellularLocation>
        <location evidence="1">Cytoplasm</location>
    </subcellularLocation>
    <subcellularLocation>
        <location evidence="1">Nucleus</location>
    </subcellularLocation>
</comment>
<feature type="region of interest" description="Disordered" evidence="2">
    <location>
        <begin position="202"/>
        <end position="253"/>
    </location>
</feature>
<evidence type="ECO:0000259" key="4">
    <source>
        <dbReference type="Pfam" id="PF04068"/>
    </source>
</evidence>
<dbReference type="InterPro" id="IPR022968">
    <property type="entry name" value="Tsr3-like"/>
</dbReference>
<keyword evidence="1" id="KW-0963">Cytoplasm</keyword>
<name>A0A1D8NF86_YARLL</name>
<accession>A0A1D8NF86</accession>
<dbReference type="Pfam" id="PF04068">
    <property type="entry name" value="Fer4_RLI"/>
    <property type="match status" value="1"/>
</dbReference>
<feature type="compositionally biased region" description="Basic and acidic residues" evidence="2">
    <location>
        <begin position="10"/>
        <end position="20"/>
    </location>
</feature>
<evidence type="ECO:0000259" key="3">
    <source>
        <dbReference type="Pfam" id="PF04034"/>
    </source>
</evidence>
<keyword evidence="1" id="KW-0949">S-adenosyl-L-methionine</keyword>
<dbReference type="NCBIfam" id="NF002621">
    <property type="entry name" value="PRK02287.1"/>
    <property type="match status" value="1"/>
</dbReference>
<evidence type="ECO:0000313" key="5">
    <source>
        <dbReference type="EMBL" id="AOW04300.1"/>
    </source>
</evidence>
<comment type="catalytic activity">
    <reaction evidence="1">
        <text>N(1)-methylpseudouridine(1191) in yeast 18S rRNA + S-adenosyl-L-methionine = N(1)-methyl-N(3)-[(3S)-3-amino-3-carboxypropyl]pseudouridine(1191) in yeast 18S rRNA + S-methyl-5'-thioadenosine + H(+)</text>
        <dbReference type="Rhea" id="RHEA:63300"/>
        <dbReference type="Rhea" id="RHEA-COMP:13852"/>
        <dbReference type="Rhea" id="RHEA-COMP:16309"/>
        <dbReference type="ChEBI" id="CHEBI:15378"/>
        <dbReference type="ChEBI" id="CHEBI:17509"/>
        <dbReference type="ChEBI" id="CHEBI:59789"/>
        <dbReference type="ChEBI" id="CHEBI:74890"/>
        <dbReference type="ChEBI" id="CHEBI:146234"/>
    </reaction>
</comment>
<feature type="binding site" evidence="1">
    <location>
        <position position="129"/>
    </location>
    <ligand>
        <name>S-adenosyl-L-methionine</name>
        <dbReference type="ChEBI" id="CHEBI:59789"/>
    </ligand>
</feature>
<dbReference type="GO" id="GO:0000455">
    <property type="term" value="P:enzyme-directed rRNA pseudouridine synthesis"/>
    <property type="evidence" value="ECO:0007669"/>
    <property type="project" value="UniProtKB-UniRule"/>
</dbReference>
<protein>
    <recommendedName>
        <fullName evidence="1">18S rRNA aminocarboxypropyltransferase</fullName>
        <ecNumber evidence="1">2.5.1.157</ecNumber>
    </recommendedName>
</protein>
<dbReference type="AlphaFoldDB" id="A0A1D8NF86"/>
<dbReference type="KEGG" id="yli:2911153"/>
<feature type="compositionally biased region" description="Basic and acidic residues" evidence="2">
    <location>
        <begin position="280"/>
        <end position="289"/>
    </location>
</feature>
<dbReference type="GO" id="GO:0005737">
    <property type="term" value="C:cytoplasm"/>
    <property type="evidence" value="ECO:0007669"/>
    <property type="project" value="UniProtKB-SubCell"/>
</dbReference>
<feature type="domain" description="RNase L inhibitor RLI-like possible metal-binding" evidence="4">
    <location>
        <begin position="28"/>
        <end position="61"/>
    </location>
</feature>
<dbReference type="HAMAP" id="MF_01116">
    <property type="entry name" value="TSR3"/>
    <property type="match status" value="1"/>
</dbReference>
<dbReference type="EMBL" id="CP017556">
    <property type="protein sequence ID" value="AOW04300.1"/>
    <property type="molecule type" value="Genomic_DNA"/>
</dbReference>
<keyword evidence="1" id="KW-0808">Transferase</keyword>
<dbReference type="Pfam" id="PF04034">
    <property type="entry name" value="Ribo_biogen_C"/>
    <property type="match status" value="1"/>
</dbReference>
<dbReference type="eggNOG" id="KOG3154">
    <property type="taxonomic scope" value="Eukaryota"/>
</dbReference>
<comment type="function">
    <text evidence="1">Aminocarboxypropyltransferase that catalyzes the aminocarboxypropyl transfer on pseudouridine at position 1191 (Psi1191) in 18S rRNA. It constitutes the last step in biosynthesis of the hypermodified N1-methyl-N3-(3-amino-3-carboxypropyl) pseudouridine (m1acp3-Psi) conserved in eukaryotic 18S rRNA.</text>
</comment>
<feature type="binding site" evidence="1">
    <location>
        <position position="43"/>
    </location>
    <ligand>
        <name>S-adenosyl-L-methionine</name>
        <dbReference type="ChEBI" id="CHEBI:59789"/>
    </ligand>
</feature>
<organism evidence="5 6">
    <name type="scientific">Yarrowia lipolytica</name>
    <name type="common">Candida lipolytica</name>
    <dbReference type="NCBI Taxonomy" id="4952"/>
    <lineage>
        <taxon>Eukaryota</taxon>
        <taxon>Fungi</taxon>
        <taxon>Dikarya</taxon>
        <taxon>Ascomycota</taxon>
        <taxon>Saccharomycotina</taxon>
        <taxon>Dipodascomycetes</taxon>
        <taxon>Dipodascales</taxon>
        <taxon>Dipodascales incertae sedis</taxon>
        <taxon>Yarrowia</taxon>
    </lineage>
</organism>
<dbReference type="EC" id="2.5.1.157" evidence="1"/>
<sequence length="348" mass="39207">MARKQTGKGRRMETKHRETAHTSNFPAKMAMWDFEHCDPKRCSGKKLHRLGIIKSLRVGQKYSGVVVSPNGKHVICPDDREIVEEHGAAVVECSWARLDEVPFNKIGGPHERLLPYLVAANPVNYGRPWKLNCVEALAACFAITGHLDWAEEVLSHFSWGQAFLQINEDLLEIYAECTDAASINEAQKMWLDEIEAEHARRQKEKAASGGVWKHGEDRDHGKAGELPPSDDDDDYDEGDIDFNRQLDNPGEVDVFGNTIVKKESRVDALGNTIESDSEEEEKKDFKQPRVDALGNTIESEDDEEGVKQPRYDSLGNTIESEEEEEEDEGEYDEEDEVDALGNTIKKVL</sequence>
<feature type="compositionally biased region" description="Acidic residues" evidence="2">
    <location>
        <begin position="228"/>
        <end position="240"/>
    </location>
</feature>
<keyword evidence="1" id="KW-0690">Ribosome biogenesis</keyword>
<dbReference type="VEuPathDB" id="FungiDB:YALI1_D24225g"/>
<dbReference type="GO" id="GO:0106388">
    <property type="term" value="F:rRNA small subunit aminocarboxypropyltransferase activity"/>
    <property type="evidence" value="ECO:0007669"/>
    <property type="project" value="UniProtKB-EC"/>
</dbReference>
<dbReference type="GO" id="GO:0005634">
    <property type="term" value="C:nucleus"/>
    <property type="evidence" value="ECO:0007669"/>
    <property type="project" value="UniProtKB-SubCell"/>
</dbReference>
<keyword evidence="1" id="KW-0539">Nucleus</keyword>